<protein>
    <submittedName>
        <fullName evidence="1">CRISPR system CASCADE complex protein CasB</fullName>
    </submittedName>
</protein>
<accession>A0A133XU68</accession>
<evidence type="ECO:0000313" key="2">
    <source>
        <dbReference type="Proteomes" id="UP000070422"/>
    </source>
</evidence>
<dbReference type="Gene3D" id="1.10.520.40">
    <property type="entry name" value="CRISPR-associated protein Cse2"/>
    <property type="match status" value="1"/>
</dbReference>
<dbReference type="CDD" id="cd09731">
    <property type="entry name" value="Cse2_I-E"/>
    <property type="match status" value="1"/>
</dbReference>
<evidence type="ECO:0000313" key="1">
    <source>
        <dbReference type="EMBL" id="KXB34512.1"/>
    </source>
</evidence>
<dbReference type="AlphaFoldDB" id="A0A133XU68"/>
<dbReference type="NCBIfam" id="TIGR02548">
    <property type="entry name" value="casB_cse2"/>
    <property type="match status" value="1"/>
</dbReference>
<dbReference type="Pfam" id="PF09485">
    <property type="entry name" value="CRISPR_Cse2"/>
    <property type="match status" value="1"/>
</dbReference>
<gene>
    <name evidence="1" type="ORF">HMPREF3187_01280</name>
</gene>
<dbReference type="InterPro" id="IPR013382">
    <property type="entry name" value="CRISPR-assoc_prot_Cse2"/>
</dbReference>
<name>A0A133XU68_9LACT</name>
<dbReference type="EMBL" id="LSCQ01000074">
    <property type="protein sequence ID" value="KXB34512.1"/>
    <property type="molecule type" value="Genomic_DNA"/>
</dbReference>
<comment type="caution">
    <text evidence="1">The sequence shown here is derived from an EMBL/GenBank/DDBJ whole genome shotgun (WGS) entry which is preliminary data.</text>
</comment>
<proteinExistence type="predicted"/>
<dbReference type="PATRIC" id="fig|87541.4.peg.1264"/>
<dbReference type="InterPro" id="IPR038287">
    <property type="entry name" value="Cse2_sf"/>
</dbReference>
<dbReference type="Proteomes" id="UP000070422">
    <property type="component" value="Unassembled WGS sequence"/>
</dbReference>
<dbReference type="STRING" id="87541.AWM71_06230"/>
<sequence>MAKTKLRKVGEYMDEKNNKATVYSVTQKVLFKLEQSLETSHGKAMLAKLRHSVGKSIGESVEIWPLLFSEFPETFLSKDGQATKEELAIITALQFYALHQQGKSGSVNFKASHAYENLGCSLSALRNNEDNIAVDRRFNVLITSTTIEEFIYHLRQMITLLKSKAKTTKIDYAKLAEDIFYFQLGYAENVRLRWGQEYYRYKGEENHEQ</sequence>
<organism evidence="1 2">
    <name type="scientific">Aerococcus christensenii</name>
    <dbReference type="NCBI Taxonomy" id="87541"/>
    <lineage>
        <taxon>Bacteria</taxon>
        <taxon>Bacillati</taxon>
        <taxon>Bacillota</taxon>
        <taxon>Bacilli</taxon>
        <taxon>Lactobacillales</taxon>
        <taxon>Aerococcaceae</taxon>
        <taxon>Aerococcus</taxon>
    </lineage>
</organism>
<reference evidence="1 2" key="1">
    <citation type="submission" date="2016-01" db="EMBL/GenBank/DDBJ databases">
        <authorList>
            <person name="Oliw E.H."/>
        </authorList>
    </citation>
    <scope>NUCLEOTIDE SEQUENCE [LARGE SCALE GENOMIC DNA]</scope>
    <source>
        <strain evidence="1 2">KA00635</strain>
    </source>
</reference>